<dbReference type="Gene3D" id="3.30.230.10">
    <property type="match status" value="1"/>
</dbReference>
<comment type="caution">
    <text evidence="16">The sequence shown here is derived from an EMBL/GenBank/DDBJ whole genome shotgun (WGS) entry which is preliminary data.</text>
</comment>
<evidence type="ECO:0000256" key="7">
    <source>
        <dbReference type="ARBA" id="ARBA00022741"/>
    </source>
</evidence>
<evidence type="ECO:0000256" key="8">
    <source>
        <dbReference type="ARBA" id="ARBA00022777"/>
    </source>
</evidence>
<protein>
    <recommendedName>
        <fullName evidence="3">mevalonate kinase</fullName>
        <ecNumber evidence="3">2.7.1.36</ecNumber>
    </recommendedName>
</protein>
<comment type="similarity">
    <text evidence="2">Belongs to the GHMP kinase family. Mevalonate kinase subfamily.</text>
</comment>
<evidence type="ECO:0000259" key="14">
    <source>
        <dbReference type="Pfam" id="PF00288"/>
    </source>
</evidence>
<keyword evidence="8 16" id="KW-0418">Kinase</keyword>
<keyword evidence="10" id="KW-0460">Magnesium</keyword>
<evidence type="ECO:0000313" key="17">
    <source>
        <dbReference type="Proteomes" id="UP000295764"/>
    </source>
</evidence>
<dbReference type="UniPathway" id="UPA00057">
    <property type="reaction ID" value="UER00098"/>
</dbReference>
<dbReference type="AlphaFoldDB" id="A0A4R6DHW7"/>
<dbReference type="InterPro" id="IPR006203">
    <property type="entry name" value="GHMP_knse_ATP-bd_CS"/>
</dbReference>
<dbReference type="Gene3D" id="3.30.70.890">
    <property type="entry name" value="GHMP kinase, C-terminal domain"/>
    <property type="match status" value="1"/>
</dbReference>
<dbReference type="EMBL" id="SNVW01000007">
    <property type="protein sequence ID" value="TDN43719.1"/>
    <property type="molecule type" value="Genomic_DNA"/>
</dbReference>
<keyword evidence="6" id="KW-0808">Transferase</keyword>
<dbReference type="NCBIfam" id="TIGR00549">
    <property type="entry name" value="mevalon_kin"/>
    <property type="match status" value="1"/>
</dbReference>
<dbReference type="GO" id="GO:0019287">
    <property type="term" value="P:isopentenyl diphosphate biosynthetic process, mevalonate pathway"/>
    <property type="evidence" value="ECO:0007669"/>
    <property type="project" value="UniProtKB-UniPathway"/>
</dbReference>
<feature type="domain" description="GHMP kinase C-terminal" evidence="15">
    <location>
        <begin position="261"/>
        <end position="337"/>
    </location>
</feature>
<evidence type="ECO:0000256" key="3">
    <source>
        <dbReference type="ARBA" id="ARBA00012103"/>
    </source>
</evidence>
<dbReference type="InterPro" id="IPR006205">
    <property type="entry name" value="Mev_gal_kin"/>
</dbReference>
<dbReference type="PROSITE" id="PS00627">
    <property type="entry name" value="GHMP_KINASES_ATP"/>
    <property type="match status" value="1"/>
</dbReference>
<evidence type="ECO:0000313" key="16">
    <source>
        <dbReference type="EMBL" id="TDN43719.1"/>
    </source>
</evidence>
<feature type="domain" description="GHMP kinase N-terminal" evidence="14">
    <location>
        <begin position="111"/>
        <end position="186"/>
    </location>
</feature>
<dbReference type="GO" id="GO:0005829">
    <property type="term" value="C:cytosol"/>
    <property type="evidence" value="ECO:0007669"/>
    <property type="project" value="TreeGrafter"/>
</dbReference>
<dbReference type="Pfam" id="PF08544">
    <property type="entry name" value="GHMP_kinases_C"/>
    <property type="match status" value="1"/>
</dbReference>
<evidence type="ECO:0000256" key="5">
    <source>
        <dbReference type="ARBA" id="ARBA00022516"/>
    </source>
</evidence>
<keyword evidence="11" id="KW-0443">Lipid metabolism</keyword>
<gene>
    <name evidence="16" type="ORF">EDF64_107147</name>
</gene>
<feature type="region of interest" description="Disordered" evidence="13">
    <location>
        <begin position="1"/>
        <end position="25"/>
    </location>
</feature>
<evidence type="ECO:0000256" key="2">
    <source>
        <dbReference type="ARBA" id="ARBA00006495"/>
    </source>
</evidence>
<dbReference type="RefSeq" id="WP_133520149.1">
    <property type="nucleotide sequence ID" value="NZ_SNVW01000007.1"/>
</dbReference>
<evidence type="ECO:0000256" key="1">
    <source>
        <dbReference type="ARBA" id="ARBA00004496"/>
    </source>
</evidence>
<dbReference type="OrthoDB" id="9764892at2"/>
<evidence type="ECO:0000256" key="4">
    <source>
        <dbReference type="ARBA" id="ARBA00022490"/>
    </source>
</evidence>
<dbReference type="SUPFAM" id="SSF55060">
    <property type="entry name" value="GHMP Kinase, C-terminal domain"/>
    <property type="match status" value="1"/>
</dbReference>
<dbReference type="GO" id="GO:0005524">
    <property type="term" value="F:ATP binding"/>
    <property type="evidence" value="ECO:0007669"/>
    <property type="project" value="UniProtKB-KW"/>
</dbReference>
<keyword evidence="5" id="KW-0444">Lipid biosynthesis</keyword>
<dbReference type="PANTHER" id="PTHR43290:SF2">
    <property type="entry name" value="MEVALONATE KINASE"/>
    <property type="match status" value="1"/>
</dbReference>
<proteinExistence type="inferred from homology"/>
<dbReference type="InterPro" id="IPR036554">
    <property type="entry name" value="GHMP_kinase_C_sf"/>
</dbReference>
<dbReference type="GO" id="GO:0004496">
    <property type="term" value="F:mevalonate kinase activity"/>
    <property type="evidence" value="ECO:0007669"/>
    <property type="project" value="UniProtKB-EC"/>
</dbReference>
<dbReference type="Proteomes" id="UP000295764">
    <property type="component" value="Unassembled WGS sequence"/>
</dbReference>
<name>A0A4R6DHW7_9MICO</name>
<evidence type="ECO:0000259" key="15">
    <source>
        <dbReference type="Pfam" id="PF08544"/>
    </source>
</evidence>
<dbReference type="STRING" id="2035.RU06_12355"/>
<dbReference type="InterPro" id="IPR020568">
    <property type="entry name" value="Ribosomal_Su5_D2-typ_SF"/>
</dbReference>
<dbReference type="InterPro" id="IPR014721">
    <property type="entry name" value="Ribsml_uS5_D2-typ_fold_subgr"/>
</dbReference>
<dbReference type="PRINTS" id="PR00959">
    <property type="entry name" value="MEVGALKINASE"/>
</dbReference>
<evidence type="ECO:0000256" key="13">
    <source>
        <dbReference type="SAM" id="MobiDB-lite"/>
    </source>
</evidence>
<evidence type="ECO:0000256" key="9">
    <source>
        <dbReference type="ARBA" id="ARBA00022840"/>
    </source>
</evidence>
<comment type="pathway">
    <text evidence="12">Isoprenoid biosynthesis; isopentenyl diphosphate biosynthesis via mevalonate pathway; isopentenyl diphosphate from (R)-mevalonate: step 1/3.</text>
</comment>
<keyword evidence="4" id="KW-0963">Cytoplasm</keyword>
<evidence type="ECO:0000256" key="6">
    <source>
        <dbReference type="ARBA" id="ARBA00022679"/>
    </source>
</evidence>
<dbReference type="EC" id="2.7.1.36" evidence="3"/>
<keyword evidence="9" id="KW-0067">ATP-binding</keyword>
<sequence>MTSNDLDNPATTGAGDTRRTGRASSHGKTILIGEHAVVYGAPALVLPVLDARVVATVTPIEPAAPSSRTGSGTGAGTDPGTIAPGGHHLESAVHTGPLDLAPAAVMPTVTAVTATLRHFGSTDQQFHVRVDSEVPTARGMGSSAAVAAAVTAAVADALGETLDVETHHDLIQECERVAHGRPSGLDARGVVADAPVWFEGGRIEPVELGARFTFVVADTGVPGHTREAVAAVRARHDADPAAVDAVVARIGELARRARGTLVDGDAQALGATMDAAHGLLTALDVSSDDLDRLVDAARAADALGAKLTGGGRGGCVLALATDGEHADRIAAALRGAGAAATWTTTIGDRA</sequence>
<evidence type="ECO:0000256" key="10">
    <source>
        <dbReference type="ARBA" id="ARBA00022842"/>
    </source>
</evidence>
<evidence type="ECO:0000256" key="12">
    <source>
        <dbReference type="ARBA" id="ARBA00029438"/>
    </source>
</evidence>
<dbReference type="PANTHER" id="PTHR43290">
    <property type="entry name" value="MEVALONATE KINASE"/>
    <property type="match status" value="1"/>
</dbReference>
<evidence type="ECO:0000256" key="11">
    <source>
        <dbReference type="ARBA" id="ARBA00023098"/>
    </source>
</evidence>
<reference evidence="16 17" key="1">
    <citation type="submission" date="2019-03" db="EMBL/GenBank/DDBJ databases">
        <title>Genomic analyses of the natural microbiome of Caenorhabditis elegans.</title>
        <authorList>
            <person name="Samuel B."/>
        </authorList>
    </citation>
    <scope>NUCLEOTIDE SEQUENCE [LARGE SCALE GENOMIC DNA]</scope>
    <source>
        <strain evidence="16 17">JUb65</strain>
    </source>
</reference>
<organism evidence="16 17">
    <name type="scientific">Curtobacterium flaccumfaciens</name>
    <dbReference type="NCBI Taxonomy" id="2035"/>
    <lineage>
        <taxon>Bacteria</taxon>
        <taxon>Bacillati</taxon>
        <taxon>Actinomycetota</taxon>
        <taxon>Actinomycetes</taxon>
        <taxon>Micrococcales</taxon>
        <taxon>Microbacteriaceae</taxon>
        <taxon>Curtobacterium</taxon>
    </lineage>
</organism>
<dbReference type="SUPFAM" id="SSF54211">
    <property type="entry name" value="Ribosomal protein S5 domain 2-like"/>
    <property type="match status" value="1"/>
</dbReference>
<accession>A0A4R6DHW7</accession>
<feature type="region of interest" description="Disordered" evidence="13">
    <location>
        <begin position="62"/>
        <end position="93"/>
    </location>
</feature>
<comment type="subcellular location">
    <subcellularLocation>
        <location evidence="1">Cytoplasm</location>
    </subcellularLocation>
</comment>
<dbReference type="InterPro" id="IPR013750">
    <property type="entry name" value="GHMP_kinase_C_dom"/>
</dbReference>
<dbReference type="InterPro" id="IPR006204">
    <property type="entry name" value="GHMP_kinase_N_dom"/>
</dbReference>
<dbReference type="Pfam" id="PF00288">
    <property type="entry name" value="GHMP_kinases_N"/>
    <property type="match status" value="1"/>
</dbReference>
<keyword evidence="7" id="KW-0547">Nucleotide-binding</keyword>